<evidence type="ECO:0000313" key="3">
    <source>
        <dbReference type="Proteomes" id="UP000631034"/>
    </source>
</evidence>
<keyword evidence="3" id="KW-1185">Reference proteome</keyword>
<evidence type="ECO:0000313" key="2">
    <source>
        <dbReference type="EMBL" id="MBE1237917.1"/>
    </source>
</evidence>
<dbReference type="Proteomes" id="UP000631034">
    <property type="component" value="Unassembled WGS sequence"/>
</dbReference>
<gene>
    <name evidence="2" type="ORF">IHV25_09710</name>
</gene>
<reference evidence="2" key="1">
    <citation type="submission" date="2020-10" db="EMBL/GenBank/DDBJ databases">
        <title>Genome sequence of the unusual species of purple photosynthetic bacteria, Phaeovibrio sulfidiphilus DSM 23193, type strain.</title>
        <authorList>
            <person name="Kyndt J.A."/>
            <person name="Meyer T.E."/>
        </authorList>
    </citation>
    <scope>NUCLEOTIDE SEQUENCE</scope>
    <source>
        <strain evidence="2">DSM 23193</strain>
    </source>
</reference>
<evidence type="ECO:0000256" key="1">
    <source>
        <dbReference type="SAM" id="Phobius"/>
    </source>
</evidence>
<organism evidence="2 3">
    <name type="scientific">Phaeovibrio sulfidiphilus</name>
    <dbReference type="NCBI Taxonomy" id="1220600"/>
    <lineage>
        <taxon>Bacteria</taxon>
        <taxon>Pseudomonadati</taxon>
        <taxon>Pseudomonadota</taxon>
        <taxon>Alphaproteobacteria</taxon>
        <taxon>Rhodospirillales</taxon>
        <taxon>Rhodospirillaceae</taxon>
        <taxon>Phaeovibrio</taxon>
    </lineage>
</organism>
<name>A0A8J6YYE2_9PROT</name>
<dbReference type="AlphaFoldDB" id="A0A8J6YYE2"/>
<proteinExistence type="predicted"/>
<keyword evidence="1" id="KW-1133">Transmembrane helix</keyword>
<dbReference type="EMBL" id="JACZHT010000008">
    <property type="protein sequence ID" value="MBE1237917.1"/>
    <property type="molecule type" value="Genomic_DNA"/>
</dbReference>
<keyword evidence="1" id="KW-0472">Membrane</keyword>
<sequence length="62" mass="6417">MRTLLDIFGPVFRFLASLALALALTVALVAALFYRDAACDTLESLTGVSLGCSAPAETPAAE</sequence>
<feature type="transmembrane region" description="Helical" evidence="1">
    <location>
        <begin position="12"/>
        <end position="34"/>
    </location>
</feature>
<comment type="caution">
    <text evidence="2">The sequence shown here is derived from an EMBL/GenBank/DDBJ whole genome shotgun (WGS) entry which is preliminary data.</text>
</comment>
<dbReference type="RefSeq" id="WP_192534926.1">
    <property type="nucleotide sequence ID" value="NZ_JACZHT010000008.1"/>
</dbReference>
<keyword evidence="1" id="KW-0812">Transmembrane</keyword>
<accession>A0A8J6YYE2</accession>
<protein>
    <submittedName>
        <fullName evidence="2">Uncharacterized protein</fullName>
    </submittedName>
</protein>